<dbReference type="Proteomes" id="UP001497516">
    <property type="component" value="Chromosome 8"/>
</dbReference>
<organism evidence="1 2">
    <name type="scientific">Linum trigynum</name>
    <dbReference type="NCBI Taxonomy" id="586398"/>
    <lineage>
        <taxon>Eukaryota</taxon>
        <taxon>Viridiplantae</taxon>
        <taxon>Streptophyta</taxon>
        <taxon>Embryophyta</taxon>
        <taxon>Tracheophyta</taxon>
        <taxon>Spermatophyta</taxon>
        <taxon>Magnoliopsida</taxon>
        <taxon>eudicotyledons</taxon>
        <taxon>Gunneridae</taxon>
        <taxon>Pentapetalae</taxon>
        <taxon>rosids</taxon>
        <taxon>fabids</taxon>
        <taxon>Malpighiales</taxon>
        <taxon>Linaceae</taxon>
        <taxon>Linum</taxon>
    </lineage>
</organism>
<proteinExistence type="predicted"/>
<accession>A0AAV2GAT9</accession>
<protein>
    <submittedName>
        <fullName evidence="1">Uncharacterized protein</fullName>
    </submittedName>
</protein>
<dbReference type="EMBL" id="OZ034821">
    <property type="protein sequence ID" value="CAL1407432.1"/>
    <property type="molecule type" value="Genomic_DNA"/>
</dbReference>
<dbReference type="AlphaFoldDB" id="A0AAV2GAT9"/>
<keyword evidence="2" id="KW-1185">Reference proteome</keyword>
<evidence type="ECO:0000313" key="2">
    <source>
        <dbReference type="Proteomes" id="UP001497516"/>
    </source>
</evidence>
<name>A0AAV2GAT9_9ROSI</name>
<sequence length="94" mass="10030">MSAEASAQTLPPRPHVTVRSDYLFHYGTCVLKQAVGQVEREFGWGTSVVNECGGRSSRSPPRRTHHGASINLSTLLSTMTAACLSKQEAGQGGD</sequence>
<gene>
    <name evidence="1" type="ORF">LTRI10_LOCUS47098</name>
</gene>
<reference evidence="1 2" key="1">
    <citation type="submission" date="2024-04" db="EMBL/GenBank/DDBJ databases">
        <authorList>
            <person name="Fracassetti M."/>
        </authorList>
    </citation>
    <scope>NUCLEOTIDE SEQUENCE [LARGE SCALE GENOMIC DNA]</scope>
</reference>
<evidence type="ECO:0000313" key="1">
    <source>
        <dbReference type="EMBL" id="CAL1407432.1"/>
    </source>
</evidence>